<dbReference type="GO" id="GO:0016558">
    <property type="term" value="P:protein import into peroxisome matrix"/>
    <property type="evidence" value="ECO:0007669"/>
    <property type="project" value="TreeGrafter"/>
</dbReference>
<reference evidence="3" key="1">
    <citation type="journal article" date="2023" name="Commun. Biol.">
        <title>Genome analysis of Parmales, the sister group of diatoms, reveals the evolutionary specialization of diatoms from phago-mixotrophs to photoautotrophs.</title>
        <authorList>
            <person name="Ban H."/>
            <person name="Sato S."/>
            <person name="Yoshikawa S."/>
            <person name="Yamada K."/>
            <person name="Nakamura Y."/>
            <person name="Ichinomiya M."/>
            <person name="Sato N."/>
            <person name="Blanc-Mathieu R."/>
            <person name="Endo H."/>
            <person name="Kuwata A."/>
            <person name="Ogata H."/>
        </authorList>
    </citation>
    <scope>NUCLEOTIDE SEQUENCE [LARGE SCALE GENOMIC DNA]</scope>
</reference>
<sequence>MNVDAVEEGMLQLYSVMFKGQVVSVGVGSNVTVNLAVVGWEGEEGECCVRINKDTEIVVEPNVRDGREGTNRPFGPVRLVPSMDDYAGVETVYKGGDKIWVKEYGVGGVVEALRETCLLLVNQETLEGGGVEGGMAAVWKCKSEAEVQEMEKGWGKVGRGKVAYVRVQGDERVRKGEGVTTRQVRYGLGVGLYESVCVKVLTEEERERVVEMGEVRGWKGNGEVKWKGGWGAWGTEGGLFWEEGGEVVQVKAASGGGGEEEEEEWGVDYKDGSICLPPAWNVGNGKGTIEGARGGGRKAEDYAPKLEKAVAGWTPRRKGGVVGKAQKETLKEIVKGIKKGGFGMVEGKKGTGKTFLVENALVKLRIEGDWAGFRVDFQELQLRFQNLNALLGELTRLARVAASVAPCVVVWDGVDLLAPEVDEGDKQLMNLSGVVEQGGVVGEHLLWIVEGMRGRGVSVVGVGRGGVWKGLTAEGRVGWTVRTGLGEGGDRVAVFKQIMKSEGIEGDVKEREFVRGTEGCGAGDLCRLVEGARVMGKLRVLGRFGVGVGGGGGTGGEGEVRIYQNSPIKQPRGGILYGPTGCGKTLIGSSIAAACGLNFISVKGPEILDKYIGASEAAIRDVFKRAEVASPCLVFFDEFESVGGKRGKDTTGVGDRVVNQLLTFLDGVEVSEGMVFVLAATSRLDMIDAALLRPGRLDLKIEVGLPGKEEREDILRKTVRKNKMEVGNGVLDKVAKSKLLEQRGEHGKVYNGADISAIATTAYLKAVHEIIDEEKEGSGQEGKGKGVDEGERKVVIRYEHFVAAVKDTKCSGGGEVVEEKGIGMRTMMM</sequence>
<dbReference type="OrthoDB" id="2187at2759"/>
<dbReference type="GO" id="GO:0016887">
    <property type="term" value="F:ATP hydrolysis activity"/>
    <property type="evidence" value="ECO:0007669"/>
    <property type="project" value="InterPro"/>
</dbReference>
<dbReference type="InterPro" id="IPR003959">
    <property type="entry name" value="ATPase_AAA_core"/>
</dbReference>
<dbReference type="EMBL" id="BRYA01000173">
    <property type="protein sequence ID" value="GMI42475.1"/>
    <property type="molecule type" value="Genomic_DNA"/>
</dbReference>
<dbReference type="InterPro" id="IPR003960">
    <property type="entry name" value="ATPase_AAA_CS"/>
</dbReference>
<feature type="domain" description="AAA+ ATPase" evidence="1">
    <location>
        <begin position="339"/>
        <end position="464"/>
    </location>
</feature>
<dbReference type="Gene3D" id="1.10.8.60">
    <property type="match status" value="1"/>
</dbReference>
<dbReference type="GO" id="GO:0005778">
    <property type="term" value="C:peroxisomal membrane"/>
    <property type="evidence" value="ECO:0007669"/>
    <property type="project" value="TreeGrafter"/>
</dbReference>
<dbReference type="Pfam" id="PF00004">
    <property type="entry name" value="AAA"/>
    <property type="match status" value="1"/>
</dbReference>
<dbReference type="AlphaFoldDB" id="A0A9W7GFD1"/>
<evidence type="ECO:0000313" key="2">
    <source>
        <dbReference type="EMBL" id="GMI42475.1"/>
    </source>
</evidence>
<keyword evidence="3" id="KW-1185">Reference proteome</keyword>
<dbReference type="InterPro" id="IPR050168">
    <property type="entry name" value="AAA_ATPase_domain"/>
</dbReference>
<dbReference type="PROSITE" id="PS00674">
    <property type="entry name" value="AAA"/>
    <property type="match status" value="1"/>
</dbReference>
<name>A0A9W7GFD1_9STRA</name>
<dbReference type="PANTHER" id="PTHR23077:SF12">
    <property type="entry name" value="PEROXISOMAL ATPASE PEX1"/>
    <property type="match status" value="1"/>
</dbReference>
<feature type="domain" description="AAA+ ATPase" evidence="1">
    <location>
        <begin position="570"/>
        <end position="707"/>
    </location>
</feature>
<dbReference type="InterPro" id="IPR003593">
    <property type="entry name" value="AAA+_ATPase"/>
</dbReference>
<dbReference type="PANTHER" id="PTHR23077">
    <property type="entry name" value="AAA-FAMILY ATPASE"/>
    <property type="match status" value="1"/>
</dbReference>
<evidence type="ECO:0000313" key="3">
    <source>
        <dbReference type="Proteomes" id="UP001165065"/>
    </source>
</evidence>
<dbReference type="InterPro" id="IPR027417">
    <property type="entry name" value="P-loop_NTPase"/>
</dbReference>
<gene>
    <name evidence="2" type="ORF">TrCOL_g5157</name>
</gene>
<dbReference type="GO" id="GO:0005524">
    <property type="term" value="F:ATP binding"/>
    <property type="evidence" value="ECO:0007669"/>
    <property type="project" value="InterPro"/>
</dbReference>
<proteinExistence type="predicted"/>
<dbReference type="GO" id="GO:0005829">
    <property type="term" value="C:cytosol"/>
    <property type="evidence" value="ECO:0007669"/>
    <property type="project" value="TreeGrafter"/>
</dbReference>
<dbReference type="SMART" id="SM00382">
    <property type="entry name" value="AAA"/>
    <property type="match status" value="2"/>
</dbReference>
<dbReference type="SUPFAM" id="SSF52540">
    <property type="entry name" value="P-loop containing nucleoside triphosphate hydrolases"/>
    <property type="match status" value="2"/>
</dbReference>
<dbReference type="Gene3D" id="3.40.50.300">
    <property type="entry name" value="P-loop containing nucleotide triphosphate hydrolases"/>
    <property type="match status" value="1"/>
</dbReference>
<organism evidence="2 3">
    <name type="scientific">Triparma columacea</name>
    <dbReference type="NCBI Taxonomy" id="722753"/>
    <lineage>
        <taxon>Eukaryota</taxon>
        <taxon>Sar</taxon>
        <taxon>Stramenopiles</taxon>
        <taxon>Ochrophyta</taxon>
        <taxon>Bolidophyceae</taxon>
        <taxon>Parmales</taxon>
        <taxon>Triparmaceae</taxon>
        <taxon>Triparma</taxon>
    </lineage>
</organism>
<dbReference type="Proteomes" id="UP001165065">
    <property type="component" value="Unassembled WGS sequence"/>
</dbReference>
<accession>A0A9W7GFD1</accession>
<evidence type="ECO:0000259" key="1">
    <source>
        <dbReference type="SMART" id="SM00382"/>
    </source>
</evidence>
<protein>
    <recommendedName>
        <fullName evidence="1">AAA+ ATPase domain-containing protein</fullName>
    </recommendedName>
</protein>
<comment type="caution">
    <text evidence="2">The sequence shown here is derived from an EMBL/GenBank/DDBJ whole genome shotgun (WGS) entry which is preliminary data.</text>
</comment>